<name>A0A7S8IDT9_9CHLR</name>
<feature type="active site" description="Proton acceptor" evidence="4">
    <location>
        <position position="381"/>
    </location>
</feature>
<dbReference type="InterPro" id="IPR030374">
    <property type="entry name" value="PABS"/>
</dbReference>
<dbReference type="Gene3D" id="3.40.50.150">
    <property type="entry name" value="Vaccinia Virus protein VP39"/>
    <property type="match status" value="1"/>
</dbReference>
<dbReference type="PANTHER" id="PTHR43317:SF1">
    <property type="entry name" value="THERMOSPERMINE SYNTHASE ACAULIS5"/>
    <property type="match status" value="1"/>
</dbReference>
<dbReference type="Pfam" id="PF01564">
    <property type="entry name" value="Spermine_synth"/>
    <property type="match status" value="1"/>
</dbReference>
<gene>
    <name evidence="7" type="ORF">G4Y79_15780</name>
</gene>
<evidence type="ECO:0000256" key="1">
    <source>
        <dbReference type="ARBA" id="ARBA00007867"/>
    </source>
</evidence>
<dbReference type="InterPro" id="IPR036259">
    <property type="entry name" value="MFS_trans_sf"/>
</dbReference>
<dbReference type="PROSITE" id="PS51006">
    <property type="entry name" value="PABS_2"/>
    <property type="match status" value="1"/>
</dbReference>
<proteinExistence type="inferred from homology"/>
<evidence type="ECO:0000256" key="2">
    <source>
        <dbReference type="ARBA" id="ARBA00022679"/>
    </source>
</evidence>
<dbReference type="KEGG" id="pmet:G4Y79_15780"/>
<dbReference type="GO" id="GO:0016740">
    <property type="term" value="F:transferase activity"/>
    <property type="evidence" value="ECO:0007669"/>
    <property type="project" value="UniProtKB-UniRule"/>
</dbReference>
<dbReference type="Proteomes" id="UP000594468">
    <property type="component" value="Chromosome"/>
</dbReference>
<feature type="transmembrane region" description="Helical" evidence="5">
    <location>
        <begin position="211"/>
        <end position="231"/>
    </location>
</feature>
<dbReference type="PANTHER" id="PTHR43317">
    <property type="entry name" value="THERMOSPERMINE SYNTHASE ACAULIS5"/>
    <property type="match status" value="1"/>
</dbReference>
<feature type="transmembrane region" description="Helical" evidence="5">
    <location>
        <begin position="43"/>
        <end position="63"/>
    </location>
</feature>
<dbReference type="Gene3D" id="1.20.1250.20">
    <property type="entry name" value="MFS general substrate transporter like domains"/>
    <property type="match status" value="1"/>
</dbReference>
<evidence type="ECO:0000313" key="7">
    <source>
        <dbReference type="EMBL" id="QPC81163.1"/>
    </source>
</evidence>
<dbReference type="InterPro" id="IPR029063">
    <property type="entry name" value="SAM-dependent_MTases_sf"/>
</dbReference>
<dbReference type="RefSeq" id="WP_195169236.1">
    <property type="nucleotide sequence ID" value="NZ_CP062983.1"/>
</dbReference>
<dbReference type="AlphaFoldDB" id="A0A7S8IDT9"/>
<evidence type="ECO:0000313" key="8">
    <source>
        <dbReference type="Proteomes" id="UP000594468"/>
    </source>
</evidence>
<dbReference type="EMBL" id="CP062983">
    <property type="protein sequence ID" value="QPC81163.1"/>
    <property type="molecule type" value="Genomic_DNA"/>
</dbReference>
<protein>
    <submittedName>
        <fullName evidence="7">Fused MFS/spermidine synthase</fullName>
    </submittedName>
</protein>
<keyword evidence="3 4" id="KW-0620">Polyamine biosynthesis</keyword>
<reference evidence="7 8" key="1">
    <citation type="submission" date="2020-02" db="EMBL/GenBank/DDBJ databases">
        <authorList>
            <person name="Zheng R.K."/>
            <person name="Sun C.M."/>
        </authorList>
    </citation>
    <scope>NUCLEOTIDE SEQUENCE [LARGE SCALE GENOMIC DNA]</scope>
    <source>
        <strain evidence="8">rifampicinis</strain>
    </source>
</reference>
<evidence type="ECO:0000256" key="4">
    <source>
        <dbReference type="PROSITE-ProRule" id="PRU00354"/>
    </source>
</evidence>
<sequence length="528" mass="58731">MEAAENQKNRYLYLVVFVSGMTTMAIEMSASRLLGRAFGTSNLVWANIIGLVLLYLTLGYFLGGRLADRSPRQKTLFKVLLWAAFLCATIPLIAHPILQFAARAFSNFEAALTVGSFVAVIILFAIPVTLMGMTSPFAIRLATTNIQTSGRVAGQIYALSTVGSLLGTFLPTLVLIDAFGTNMTFLIFAAALYTVAWVGMWRATTLRQAALYLWMPILIAVLSVFLLTGPLRPPNEGEQILYETESGYNYIQVTEDDQGYRYLYLNEGQGIHSQWHPSQITYRRTWDFFLSAPYFNADFQPEDMQSLLVIGLATGTIARQHIAIYGNLPIDGVEIDPKIIEAGERYFDMNQEDMPSLTTYAQDGRYVLNQLEGPYTVIGVDAYRPPYIPWHLTTMEFFQEIDRKLADNGVLVINVGRTSTDRRLVEALTHTLSYVFPTIHTMDVPGSFNTIVVATKQATFSTNLIANLSTLSPEQHPLLYDTLALASESLVPTVQNDMVFTDDHAPVETLVDSIVVNFLLSGGVEELR</sequence>
<dbReference type="SUPFAM" id="SSF53335">
    <property type="entry name" value="S-adenosyl-L-methionine-dependent methyltransferases"/>
    <property type="match status" value="1"/>
</dbReference>
<keyword evidence="8" id="KW-1185">Reference proteome</keyword>
<evidence type="ECO:0000259" key="6">
    <source>
        <dbReference type="PROSITE" id="PS51006"/>
    </source>
</evidence>
<feature type="transmembrane region" description="Helical" evidence="5">
    <location>
        <begin position="110"/>
        <end position="135"/>
    </location>
</feature>
<keyword evidence="2 4" id="KW-0808">Transferase</keyword>
<dbReference type="CDD" id="cd02440">
    <property type="entry name" value="AdoMet_MTases"/>
    <property type="match status" value="1"/>
</dbReference>
<comment type="similarity">
    <text evidence="1">Belongs to the spermidine/spermine synthase family.</text>
</comment>
<evidence type="ECO:0000256" key="5">
    <source>
        <dbReference type="SAM" id="Phobius"/>
    </source>
</evidence>
<organism evidence="7 8">
    <name type="scientific">Phototrophicus methaneseepsis</name>
    <dbReference type="NCBI Taxonomy" id="2710758"/>
    <lineage>
        <taxon>Bacteria</taxon>
        <taxon>Bacillati</taxon>
        <taxon>Chloroflexota</taxon>
        <taxon>Candidatus Thermofontia</taxon>
        <taxon>Phototrophicales</taxon>
        <taxon>Phototrophicaceae</taxon>
        <taxon>Phototrophicus</taxon>
    </lineage>
</organism>
<keyword evidence="5" id="KW-0812">Transmembrane</keyword>
<feature type="transmembrane region" description="Helical" evidence="5">
    <location>
        <begin position="182"/>
        <end position="199"/>
    </location>
</feature>
<dbReference type="GO" id="GO:0006596">
    <property type="term" value="P:polyamine biosynthetic process"/>
    <property type="evidence" value="ECO:0007669"/>
    <property type="project" value="UniProtKB-UniRule"/>
</dbReference>
<evidence type="ECO:0000256" key="3">
    <source>
        <dbReference type="ARBA" id="ARBA00023115"/>
    </source>
</evidence>
<accession>A0A7S8IDT9</accession>
<feature type="domain" description="PABS" evidence="6">
    <location>
        <begin position="223"/>
        <end position="463"/>
    </location>
</feature>
<feature type="transmembrane region" description="Helical" evidence="5">
    <location>
        <begin position="156"/>
        <end position="176"/>
    </location>
</feature>
<dbReference type="NCBIfam" id="NF037959">
    <property type="entry name" value="MFS_SpdSyn"/>
    <property type="match status" value="1"/>
</dbReference>
<keyword evidence="5" id="KW-1133">Transmembrane helix</keyword>
<feature type="transmembrane region" description="Helical" evidence="5">
    <location>
        <begin position="12"/>
        <end position="31"/>
    </location>
</feature>
<keyword evidence="5" id="KW-0472">Membrane</keyword>
<feature type="transmembrane region" description="Helical" evidence="5">
    <location>
        <begin position="75"/>
        <end position="98"/>
    </location>
</feature>